<dbReference type="Proteomes" id="UP001321473">
    <property type="component" value="Unassembled WGS sequence"/>
</dbReference>
<protein>
    <submittedName>
        <fullName evidence="1">Uncharacterized protein</fullName>
    </submittedName>
</protein>
<comment type="caution">
    <text evidence="1">The sequence shown here is derived from an EMBL/GenBank/DDBJ whole genome shotgun (WGS) entry which is preliminary data.</text>
</comment>
<reference evidence="1 2" key="1">
    <citation type="journal article" date="2023" name="Arcadia Sci">
        <title>De novo assembly of a long-read Amblyomma americanum tick genome.</title>
        <authorList>
            <person name="Chou S."/>
            <person name="Poskanzer K.E."/>
            <person name="Rollins M."/>
            <person name="Thuy-Boun P.S."/>
        </authorList>
    </citation>
    <scope>NUCLEOTIDE SEQUENCE [LARGE SCALE GENOMIC DNA]</scope>
    <source>
        <strain evidence="1">F_SG_1</strain>
        <tissue evidence="1">Salivary glands</tissue>
    </source>
</reference>
<organism evidence="1 2">
    <name type="scientific">Amblyomma americanum</name>
    <name type="common">Lone star tick</name>
    <dbReference type="NCBI Taxonomy" id="6943"/>
    <lineage>
        <taxon>Eukaryota</taxon>
        <taxon>Metazoa</taxon>
        <taxon>Ecdysozoa</taxon>
        <taxon>Arthropoda</taxon>
        <taxon>Chelicerata</taxon>
        <taxon>Arachnida</taxon>
        <taxon>Acari</taxon>
        <taxon>Parasitiformes</taxon>
        <taxon>Ixodida</taxon>
        <taxon>Ixodoidea</taxon>
        <taxon>Ixodidae</taxon>
        <taxon>Amblyomminae</taxon>
        <taxon>Amblyomma</taxon>
    </lineage>
</organism>
<dbReference type="EMBL" id="JARKHS020014557">
    <property type="protein sequence ID" value="KAK8775093.1"/>
    <property type="molecule type" value="Genomic_DNA"/>
</dbReference>
<name>A0AAQ4EKV0_AMBAM</name>
<gene>
    <name evidence="1" type="ORF">V5799_010376</name>
</gene>
<dbReference type="AlphaFoldDB" id="A0AAQ4EKV0"/>
<evidence type="ECO:0000313" key="1">
    <source>
        <dbReference type="EMBL" id="KAK8775093.1"/>
    </source>
</evidence>
<sequence length="125" mass="14128">MNLRLGPGVLGFSRVLRLAYTRRFRARPLEIKRVDRRIPVHCLLATVLRVETSIRRRSRFRRSSAQKPTTASICVFRRNLSAQEGGRKPGEPNFLQADTEIGSLLSVRLLVAHGSSGFGAYTRHD</sequence>
<proteinExistence type="predicted"/>
<accession>A0AAQ4EKV0</accession>
<keyword evidence="2" id="KW-1185">Reference proteome</keyword>
<evidence type="ECO:0000313" key="2">
    <source>
        <dbReference type="Proteomes" id="UP001321473"/>
    </source>
</evidence>